<dbReference type="Pfam" id="PF13154">
    <property type="entry name" value="DUF3991"/>
    <property type="match status" value="1"/>
</dbReference>
<gene>
    <name evidence="2" type="ordered locus">LFE_0363</name>
</gene>
<dbReference type="PATRIC" id="fig|1162668.3.peg.425"/>
<keyword evidence="3" id="KW-1185">Reference proteome</keyword>
<proteinExistence type="predicted"/>
<reference evidence="3" key="2">
    <citation type="submission" date="2012-03" db="EMBL/GenBank/DDBJ databases">
        <title>The complete genome sequence of the pioneer microbe on fresh volcanic deposit, Leptospirillum ferrooxidans strain C2-3.</title>
        <authorList>
            <person name="Fujimura R."/>
            <person name="Sato Y."/>
            <person name="Nishizawa T."/>
            <person name="Nanba K."/>
            <person name="Oshima K."/>
            <person name="Hattori M."/>
            <person name="Kamijo T."/>
            <person name="Ohta H."/>
        </authorList>
    </citation>
    <scope>NUCLEOTIDE SEQUENCE [LARGE SCALE GENOMIC DNA]</scope>
    <source>
        <strain evidence="3">C2-3</strain>
    </source>
</reference>
<accession>I0ILD6</accession>
<name>I0ILD6_LEPFC</name>
<organism evidence="2 3">
    <name type="scientific">Leptospirillum ferrooxidans (strain C2-3)</name>
    <dbReference type="NCBI Taxonomy" id="1162668"/>
    <lineage>
        <taxon>Bacteria</taxon>
        <taxon>Pseudomonadati</taxon>
        <taxon>Nitrospirota</taxon>
        <taxon>Nitrospiria</taxon>
        <taxon>Nitrospirales</taxon>
        <taxon>Nitrospiraceae</taxon>
        <taxon>Leptospirillum</taxon>
    </lineage>
</organism>
<dbReference type="Pfam" id="PF13155">
    <property type="entry name" value="Toprim_2"/>
    <property type="match status" value="1"/>
</dbReference>
<dbReference type="STRING" id="1162668.LFE_0363"/>
<dbReference type="CDD" id="cd01029">
    <property type="entry name" value="TOPRIM_primases"/>
    <property type="match status" value="1"/>
</dbReference>
<dbReference type="SUPFAM" id="SSF57783">
    <property type="entry name" value="Zinc beta-ribbon"/>
    <property type="match status" value="1"/>
</dbReference>
<dbReference type="KEGG" id="lfc:LFE_0363"/>
<evidence type="ECO:0000313" key="2">
    <source>
        <dbReference type="EMBL" id="BAM06085.1"/>
    </source>
</evidence>
<protein>
    <recommendedName>
        <fullName evidence="1">DUF3991 domain-containing protein</fullName>
    </recommendedName>
</protein>
<reference evidence="2 3" key="1">
    <citation type="journal article" date="2012" name="J. Bacteriol.">
        <title>Complete Genome Sequence of Leptospirillum ferrooxidans Strain C2-3, Isolated from a Fresh Volcanic Ash Deposit on the Island of Miyake, Japan.</title>
        <authorList>
            <person name="Fujimura R."/>
            <person name="Sato Y."/>
            <person name="Nishizawa T."/>
            <person name="Oshima K."/>
            <person name="Kim S.-W."/>
            <person name="Hattori M."/>
            <person name="Kamijo T."/>
            <person name="Ohta H."/>
        </authorList>
    </citation>
    <scope>NUCLEOTIDE SEQUENCE [LARGE SCALE GENOMIC DNA]</scope>
    <source>
        <strain evidence="2 3">C2-3</strain>
    </source>
</reference>
<sequence length="362" mass="40313">MGKIPMLVSIFEKSGTTERKKKISIGPFFKNKKRFHLKLEPEENKLEGRSFYYKNCYYGKENHTKPTACGSGLADRMWVVAIRGDNMEEGMGVLVDSVRSISLEIVLERLGAERDKKDKHNWRTPVGRMTVTGPKFFNHDKSTGGGGAIDLVMHILRVDFREAVRVLGGVPEIPRQLPTVLPSGTPGSRSLVPFPVQENWIHVRNYLTRVRKLSGHLVDSLHREGTLYADKYRNAVFLSETGKGAELRGTGPVSFHGYRGEKAPFRLSGVGTDLFFVESAIDAMSLRDLAFPGTILSFGGCAKGLIQNYGREAREKGLKVLAGFDNDRAGESFFEALKESVPEAGRILPQGKDWNEELLKIA</sequence>
<dbReference type="Proteomes" id="UP000007382">
    <property type="component" value="Chromosome"/>
</dbReference>
<dbReference type="eggNOG" id="COG0358">
    <property type="taxonomic scope" value="Bacteria"/>
</dbReference>
<dbReference type="AlphaFoldDB" id="I0ILD6"/>
<dbReference type="Gene3D" id="3.40.1360.10">
    <property type="match status" value="1"/>
</dbReference>
<dbReference type="InterPro" id="IPR025054">
    <property type="entry name" value="DUF3991"/>
</dbReference>
<evidence type="ECO:0000313" key="3">
    <source>
        <dbReference type="Proteomes" id="UP000007382"/>
    </source>
</evidence>
<dbReference type="EMBL" id="AP012342">
    <property type="protein sequence ID" value="BAM06085.1"/>
    <property type="molecule type" value="Genomic_DNA"/>
</dbReference>
<evidence type="ECO:0000259" key="1">
    <source>
        <dbReference type="Pfam" id="PF13154"/>
    </source>
</evidence>
<feature type="domain" description="DUF3991" evidence="1">
    <location>
        <begin position="205"/>
        <end position="258"/>
    </location>
</feature>
<dbReference type="InterPro" id="IPR034154">
    <property type="entry name" value="TOPRIM_DnaG/twinkle"/>
</dbReference>
<dbReference type="HOGENOM" id="CLU_065340_0_0_0"/>